<evidence type="ECO:0000256" key="6">
    <source>
        <dbReference type="ARBA" id="ARBA00023004"/>
    </source>
</evidence>
<dbReference type="InterPro" id="IPR001128">
    <property type="entry name" value="Cyt_P450"/>
</dbReference>
<dbReference type="STRING" id="1076935.U4LJP9"/>
<dbReference type="GO" id="GO:0005506">
    <property type="term" value="F:iron ion binding"/>
    <property type="evidence" value="ECO:0007669"/>
    <property type="project" value="InterPro"/>
</dbReference>
<dbReference type="EMBL" id="HF935806">
    <property type="protein sequence ID" value="CCX32289.1"/>
    <property type="molecule type" value="Genomic_DNA"/>
</dbReference>
<dbReference type="CDD" id="cd11058">
    <property type="entry name" value="CYP60B-like"/>
    <property type="match status" value="1"/>
</dbReference>
<feature type="binding site" description="axial binding residue" evidence="8">
    <location>
        <position position="458"/>
    </location>
    <ligand>
        <name>heme</name>
        <dbReference type="ChEBI" id="CHEBI:30413"/>
    </ligand>
    <ligandPart>
        <name>Fe</name>
        <dbReference type="ChEBI" id="CHEBI:18248"/>
    </ligandPart>
</feature>
<keyword evidence="9" id="KW-1133">Transmembrane helix</keyword>
<sequence length="529" mass="60322">MGNHLLIQIAPITLSLERFAQLLQENRILGYPALCVSLYVFYWICLSFYRLTFHPLAKYPGPWLAAVSPLFYCWVFARGRAGPEIKAAHDKYGPVVRIAPNDLSFATPTSYRDIYTKQNGRGTFIKTEFYKQISMGFETVGFASEDRVDVHAKQRKLFAPVFSAQGVRAYEHLLLSTMEKFLKQIERIGKTDEGVDIAEWFHRLLYDVTADLAFGEPSGATDTSGDNYWLKLVNDNINIATYVDCACRFAVFKFLIENFTPKRALEARDRHVKWSIATTGQRILDPRREGRPDMLTYLLENKNAEGVTLDEMTSHLSQIILAGGGTTAIVLGAMIYFLILNPEMLQRVRDETIHLFNNSDEIKAPALAKCEFLTAVIKEGLRMMPPAPTGLPRYSPGETVDGHYVPKGTQVFVHPWTLTRSEKYWKNAWTFNPERWMDPNSTDVKEAAMPFLLGPRQCIGQNLAWDQMRVIITKIFYLFDLELVRDIKDWPSECGTFLTWSTTPLNVRVKPREGALSDPFFARPPAKDE</sequence>
<keyword evidence="6 8" id="KW-0408">Iron</keyword>
<feature type="transmembrane region" description="Helical" evidence="9">
    <location>
        <begin position="319"/>
        <end position="339"/>
    </location>
</feature>
<evidence type="ECO:0000256" key="4">
    <source>
        <dbReference type="ARBA" id="ARBA00022723"/>
    </source>
</evidence>
<organism evidence="10 11">
    <name type="scientific">Pyronema omphalodes (strain CBS 100304)</name>
    <name type="common">Pyronema confluens</name>
    <dbReference type="NCBI Taxonomy" id="1076935"/>
    <lineage>
        <taxon>Eukaryota</taxon>
        <taxon>Fungi</taxon>
        <taxon>Dikarya</taxon>
        <taxon>Ascomycota</taxon>
        <taxon>Pezizomycotina</taxon>
        <taxon>Pezizomycetes</taxon>
        <taxon>Pezizales</taxon>
        <taxon>Pyronemataceae</taxon>
        <taxon>Pyronema</taxon>
    </lineage>
</organism>
<dbReference type="Pfam" id="PF00067">
    <property type="entry name" value="p450"/>
    <property type="match status" value="1"/>
</dbReference>
<comment type="cofactor">
    <cofactor evidence="1 8">
        <name>heme</name>
        <dbReference type="ChEBI" id="CHEBI:30413"/>
    </cofactor>
</comment>
<reference evidence="10 11" key="1">
    <citation type="journal article" date="2013" name="PLoS Genet.">
        <title>The genome and development-dependent transcriptomes of Pyronema confluens: a window into fungal evolution.</title>
        <authorList>
            <person name="Traeger S."/>
            <person name="Altegoer F."/>
            <person name="Freitag M."/>
            <person name="Gabaldon T."/>
            <person name="Kempken F."/>
            <person name="Kumar A."/>
            <person name="Marcet-Houben M."/>
            <person name="Poggeler S."/>
            <person name="Stajich J.E."/>
            <person name="Nowrousian M."/>
        </authorList>
    </citation>
    <scope>NUCLEOTIDE SEQUENCE [LARGE SCALE GENOMIC DNA]</scope>
    <source>
        <strain evidence="11">CBS 100304</strain>
        <tissue evidence="10">Vegetative mycelium</tissue>
    </source>
</reference>
<accession>U4LJP9</accession>
<dbReference type="PANTHER" id="PTHR24305:SF29">
    <property type="entry name" value="BENZOATE-PARA-HYDROXYLASE"/>
    <property type="match status" value="1"/>
</dbReference>
<keyword evidence="9" id="KW-0812">Transmembrane</keyword>
<dbReference type="GO" id="GO:0016705">
    <property type="term" value="F:oxidoreductase activity, acting on paired donors, with incorporation or reduction of molecular oxygen"/>
    <property type="evidence" value="ECO:0007669"/>
    <property type="project" value="InterPro"/>
</dbReference>
<protein>
    <submittedName>
        <fullName evidence="10">Similar to Probable sterigmatocystin biosynthesis P450 monooxygenase stcF acc. no. Q12609</fullName>
    </submittedName>
</protein>
<dbReference type="InterPro" id="IPR002401">
    <property type="entry name" value="Cyt_P450_E_grp-I"/>
</dbReference>
<dbReference type="SUPFAM" id="SSF48264">
    <property type="entry name" value="Cytochrome P450"/>
    <property type="match status" value="1"/>
</dbReference>
<keyword evidence="7 10" id="KW-0503">Monooxygenase</keyword>
<evidence type="ECO:0000256" key="2">
    <source>
        <dbReference type="ARBA" id="ARBA00010617"/>
    </source>
</evidence>
<name>U4LJP9_PYROM</name>
<evidence type="ECO:0000256" key="8">
    <source>
        <dbReference type="PIRSR" id="PIRSR602401-1"/>
    </source>
</evidence>
<keyword evidence="11" id="KW-1185">Reference proteome</keyword>
<dbReference type="Proteomes" id="UP000018144">
    <property type="component" value="Unassembled WGS sequence"/>
</dbReference>
<keyword evidence="3 8" id="KW-0349">Heme</keyword>
<dbReference type="PRINTS" id="PR00463">
    <property type="entry name" value="EP450I"/>
</dbReference>
<evidence type="ECO:0000313" key="10">
    <source>
        <dbReference type="EMBL" id="CCX32289.1"/>
    </source>
</evidence>
<dbReference type="GO" id="GO:0004497">
    <property type="term" value="F:monooxygenase activity"/>
    <property type="evidence" value="ECO:0007669"/>
    <property type="project" value="UniProtKB-KW"/>
</dbReference>
<keyword evidence="5" id="KW-0560">Oxidoreductase</keyword>
<dbReference type="PRINTS" id="PR00385">
    <property type="entry name" value="P450"/>
</dbReference>
<dbReference type="GO" id="GO:0020037">
    <property type="term" value="F:heme binding"/>
    <property type="evidence" value="ECO:0007669"/>
    <property type="project" value="InterPro"/>
</dbReference>
<dbReference type="OrthoDB" id="1470350at2759"/>
<evidence type="ECO:0000313" key="11">
    <source>
        <dbReference type="Proteomes" id="UP000018144"/>
    </source>
</evidence>
<proteinExistence type="inferred from homology"/>
<evidence type="ECO:0000256" key="7">
    <source>
        <dbReference type="ARBA" id="ARBA00023033"/>
    </source>
</evidence>
<dbReference type="AlphaFoldDB" id="U4LJP9"/>
<gene>
    <name evidence="10" type="ORF">PCON_12910</name>
</gene>
<evidence type="ECO:0000256" key="1">
    <source>
        <dbReference type="ARBA" id="ARBA00001971"/>
    </source>
</evidence>
<dbReference type="InterPro" id="IPR050121">
    <property type="entry name" value="Cytochrome_P450_monoxygenase"/>
</dbReference>
<feature type="transmembrane region" description="Helical" evidence="9">
    <location>
        <begin position="28"/>
        <end position="49"/>
    </location>
</feature>
<keyword evidence="4 8" id="KW-0479">Metal-binding</keyword>
<dbReference type="Gene3D" id="1.10.630.10">
    <property type="entry name" value="Cytochrome P450"/>
    <property type="match status" value="1"/>
</dbReference>
<comment type="similarity">
    <text evidence="2">Belongs to the cytochrome P450 family.</text>
</comment>
<dbReference type="InterPro" id="IPR036396">
    <property type="entry name" value="Cyt_P450_sf"/>
</dbReference>
<evidence type="ECO:0000256" key="9">
    <source>
        <dbReference type="SAM" id="Phobius"/>
    </source>
</evidence>
<dbReference type="PANTHER" id="PTHR24305">
    <property type="entry name" value="CYTOCHROME P450"/>
    <property type="match status" value="1"/>
</dbReference>
<evidence type="ECO:0000256" key="5">
    <source>
        <dbReference type="ARBA" id="ARBA00023002"/>
    </source>
</evidence>
<evidence type="ECO:0000256" key="3">
    <source>
        <dbReference type="ARBA" id="ARBA00022617"/>
    </source>
</evidence>
<keyword evidence="9" id="KW-0472">Membrane</keyword>
<dbReference type="eggNOG" id="KOG0158">
    <property type="taxonomic scope" value="Eukaryota"/>
</dbReference>